<dbReference type="GO" id="GO:0016874">
    <property type="term" value="F:ligase activity"/>
    <property type="evidence" value="ECO:0007669"/>
    <property type="project" value="UniProtKB-KW"/>
</dbReference>
<dbReference type="InterPro" id="IPR014144">
    <property type="entry name" value="LigD_PE_domain"/>
</dbReference>
<dbReference type="RefSeq" id="XP_062790743.1">
    <property type="nucleotide sequence ID" value="XM_062934692.1"/>
</dbReference>
<feature type="domain" description="DNA ligase D 3'-phosphoesterase" evidence="2">
    <location>
        <begin position="122"/>
        <end position="213"/>
    </location>
</feature>
<feature type="compositionally biased region" description="Polar residues" evidence="1">
    <location>
        <begin position="1"/>
        <end position="20"/>
    </location>
</feature>
<feature type="region of interest" description="Disordered" evidence="1">
    <location>
        <begin position="205"/>
        <end position="243"/>
    </location>
</feature>
<evidence type="ECO:0000256" key="1">
    <source>
        <dbReference type="SAM" id="MobiDB-lite"/>
    </source>
</evidence>
<keyword evidence="4" id="KW-1185">Reference proteome</keyword>
<name>A0ABZ1CW70_9TREE</name>
<evidence type="ECO:0000259" key="2">
    <source>
        <dbReference type="Pfam" id="PF13298"/>
    </source>
</evidence>
<protein>
    <submittedName>
        <fullName evidence="3">DNA ligase D, 3'-phosphoesterase domain-containing protein</fullName>
    </submittedName>
</protein>
<keyword evidence="3" id="KW-0436">Ligase</keyword>
<dbReference type="PANTHER" id="PTHR39465:SF1">
    <property type="entry name" value="DNA LIGASE D 3'-PHOSPHOESTERASE DOMAIN-CONTAINING PROTEIN"/>
    <property type="match status" value="1"/>
</dbReference>
<accession>A0ABZ1CW70</accession>
<dbReference type="Proteomes" id="UP001329825">
    <property type="component" value="Chromosome 3"/>
</dbReference>
<reference evidence="3 4" key="1">
    <citation type="submission" date="2024-01" db="EMBL/GenBank/DDBJ databases">
        <title>Comparative genomics of Cryptococcus and Kwoniella reveals pathogenesis evolution and contrasting modes of karyotype evolution via chromosome fusion or intercentromeric recombination.</title>
        <authorList>
            <person name="Coelho M.A."/>
            <person name="David-Palma M."/>
            <person name="Shea T."/>
            <person name="Bowers K."/>
            <person name="McGinley-Smith S."/>
            <person name="Mohammad A.W."/>
            <person name="Gnirke A."/>
            <person name="Yurkov A.M."/>
            <person name="Nowrousian M."/>
            <person name="Sun S."/>
            <person name="Cuomo C.A."/>
            <person name="Heitman J."/>
        </authorList>
    </citation>
    <scope>NUCLEOTIDE SEQUENCE [LARGE SCALE GENOMIC DNA]</scope>
    <source>
        <strain evidence="3">CBS 11374</strain>
    </source>
</reference>
<dbReference type="GeneID" id="87955085"/>
<dbReference type="PANTHER" id="PTHR39465">
    <property type="entry name" value="DNA LIGASE D, 3'-PHOSPHOESTERASE DOMAIN"/>
    <property type="match status" value="1"/>
</dbReference>
<sequence>MWTLHLLSSRSPTKRASVSTIGEEGTPSKRARVDPPSSSAGRFTEPIQHGATTGQSKIAPKKDTVQDASATSEVDDDKVIAAGEGDVNVDGEEEERIGPWGFTKSEIDRFPALRKKNFWCIQRHSATAMHYDLRMQIDGGTISWAVPKGLIGISKNGEANRLAVETTVHPISYTTYEGSDGRNFSAGRKGGTLLWDIGEYAITRPSSSIDSTSDEERSSKRRRQRRDADEQEESENQDGKYQEDLFRQALNRRVGYGKSQSIHFILRGGRKMTNHHFILVLAPSTRHTFSSTGVIKKTWFLRLPREVDAYPWDRGGEEGKFWGRSVKTGRTLREVTEGFVKRPDRWKSEEDRFKGWFGDED</sequence>
<dbReference type="EMBL" id="CP141883">
    <property type="protein sequence ID" value="WRT66003.1"/>
    <property type="molecule type" value="Genomic_DNA"/>
</dbReference>
<feature type="region of interest" description="Disordered" evidence="1">
    <location>
        <begin position="1"/>
        <end position="73"/>
    </location>
</feature>
<evidence type="ECO:0000313" key="4">
    <source>
        <dbReference type="Proteomes" id="UP001329825"/>
    </source>
</evidence>
<dbReference type="Pfam" id="PF13298">
    <property type="entry name" value="LigD_N"/>
    <property type="match status" value="1"/>
</dbReference>
<proteinExistence type="predicted"/>
<evidence type="ECO:0000313" key="3">
    <source>
        <dbReference type="EMBL" id="WRT66003.1"/>
    </source>
</evidence>
<organism evidence="3 4">
    <name type="scientific">Kwoniella shivajii</name>
    <dbReference type="NCBI Taxonomy" id="564305"/>
    <lineage>
        <taxon>Eukaryota</taxon>
        <taxon>Fungi</taxon>
        <taxon>Dikarya</taxon>
        <taxon>Basidiomycota</taxon>
        <taxon>Agaricomycotina</taxon>
        <taxon>Tremellomycetes</taxon>
        <taxon>Tremellales</taxon>
        <taxon>Cryptococcaceae</taxon>
        <taxon>Kwoniella</taxon>
    </lineage>
</organism>
<gene>
    <name evidence="3" type="ORF">IL334_002954</name>
</gene>